<protein>
    <submittedName>
        <fullName evidence="1">Uncharacterized protein</fullName>
    </submittedName>
</protein>
<dbReference type="GeneID" id="9807568"/>
<gene>
    <name evidence="1" type="ORF">CRE_19972</name>
</gene>
<evidence type="ECO:0000313" key="1">
    <source>
        <dbReference type="EMBL" id="EFO89450.1"/>
    </source>
</evidence>
<dbReference type="RefSeq" id="XP_003095320.2">
    <property type="nucleotide sequence ID" value="XM_003095272.2"/>
</dbReference>
<proteinExistence type="predicted"/>
<dbReference type="InterPro" id="IPR008588">
    <property type="entry name" value="DUF870_CAE_spp"/>
</dbReference>
<dbReference type="Proteomes" id="UP000008281">
    <property type="component" value="Unassembled WGS sequence"/>
</dbReference>
<keyword evidence="2" id="KW-1185">Reference proteome</keyword>
<dbReference type="OrthoDB" id="10693832at2759"/>
<reference evidence="1" key="1">
    <citation type="submission" date="2007-07" db="EMBL/GenBank/DDBJ databases">
        <title>PCAP assembly of the Caenorhabditis remanei genome.</title>
        <authorList>
            <consortium name="The Caenorhabditis remanei Sequencing Consortium"/>
            <person name="Wilson R.K."/>
        </authorList>
    </citation>
    <scope>NUCLEOTIDE SEQUENCE [LARGE SCALE GENOMIC DNA]</scope>
    <source>
        <strain evidence="1">PB4641</strain>
    </source>
</reference>
<name>E3N8G2_CAERE</name>
<evidence type="ECO:0000313" key="2">
    <source>
        <dbReference type="Proteomes" id="UP000008281"/>
    </source>
</evidence>
<dbReference type="CTD" id="9807568"/>
<dbReference type="EMBL" id="DS268556">
    <property type="protein sequence ID" value="EFO89450.1"/>
    <property type="molecule type" value="Genomic_DNA"/>
</dbReference>
<dbReference type="HOGENOM" id="CLU_1397526_0_0_1"/>
<dbReference type="Pfam" id="PF05912">
    <property type="entry name" value="DUF870"/>
    <property type="match status" value="1"/>
</dbReference>
<dbReference type="eggNOG" id="ENOG502R8B3">
    <property type="taxonomic scope" value="Eukaryota"/>
</dbReference>
<dbReference type="KEGG" id="crq:GCK72_022976"/>
<accession>E3N8G2</accession>
<dbReference type="AlphaFoldDB" id="E3N8G2"/>
<dbReference type="OMA" id="HYEEADS"/>
<organism evidence="2">
    <name type="scientific">Caenorhabditis remanei</name>
    <name type="common">Caenorhabditis vulgaris</name>
    <dbReference type="NCBI Taxonomy" id="31234"/>
    <lineage>
        <taxon>Eukaryota</taxon>
        <taxon>Metazoa</taxon>
        <taxon>Ecdysozoa</taxon>
        <taxon>Nematoda</taxon>
        <taxon>Chromadorea</taxon>
        <taxon>Rhabditida</taxon>
        <taxon>Rhabditina</taxon>
        <taxon>Rhabditomorpha</taxon>
        <taxon>Rhabditoidea</taxon>
        <taxon>Rhabditidae</taxon>
        <taxon>Peloderinae</taxon>
        <taxon>Caenorhabditis</taxon>
    </lineage>
</organism>
<sequence>MLLFIVFSIFLQFASFSFSMRDVIGEGIRGYFGIANSTMEVLYLGSFHCKLNTSFCVTGYYKEKDLLTEDDVLDRLPFYCSKRNPFHVIHHINFTGGDGFGEWDNHYEPFLELVHNCTCDNTARRIIHYFPLVKFRFLPPEELKLKYQEFDIHMTNNGTTHEFINPSKDEYSQELRDWIVSSKPIHTDEKMTEKNAASHLRADF</sequence>